<name>A0ACC3CYL5_9PEZI</name>
<protein>
    <submittedName>
        <fullName evidence="1">Uncharacterized protein</fullName>
    </submittedName>
</protein>
<proteinExistence type="predicted"/>
<organism evidence="1 2">
    <name type="scientific">Coniosporium uncinatum</name>
    <dbReference type="NCBI Taxonomy" id="93489"/>
    <lineage>
        <taxon>Eukaryota</taxon>
        <taxon>Fungi</taxon>
        <taxon>Dikarya</taxon>
        <taxon>Ascomycota</taxon>
        <taxon>Pezizomycotina</taxon>
        <taxon>Dothideomycetes</taxon>
        <taxon>Dothideomycetes incertae sedis</taxon>
        <taxon>Coniosporium</taxon>
    </lineage>
</organism>
<evidence type="ECO:0000313" key="1">
    <source>
        <dbReference type="EMBL" id="KAK3058398.1"/>
    </source>
</evidence>
<evidence type="ECO:0000313" key="2">
    <source>
        <dbReference type="Proteomes" id="UP001186974"/>
    </source>
</evidence>
<gene>
    <name evidence="1" type="ORF">LTS18_011384</name>
</gene>
<sequence>MTMVMPIGTKLNGEPNMPDSTVRRREGMPKTMSVDSGIPAFNGVDEDNFTMVVLPSNPQSAQTGPVSPQKQPTPQPSTPQPGTPRLGSLPADEQDIFNSPVQRLRTPMIRSPLRSPLRSPIALATGDERDATAGASNDIVIHEDSASNAGHRSPPNLPDDKPVLEELPLNEQAPEPPRDGSPSRRGLKTPSQSYLNGGEQHGVANGFTDAASGVDRAETQRSRKLLKSGLNSIRARTLEAHGFRRVQEIVRSNADVWGEGPEHAKYGELLVALLEHLEAPPQSFKCPPAKVVGLKAQGLATIKAMLERTRDATPYLSRVLCSVLVARGSFSGMEYIVAELERVTEDVVKANKAPAACMDAVLDLLESPDVHDQDEENELERPNLDGKTVSMALGSLAHLLAKTTREVPATGEAQTERLGAVAVKCLNDPDPDVRRADLEFCLALYEKMSREEFARAVGKVGEGGLNLIAYYVARRGRAGA</sequence>
<dbReference type="EMBL" id="JAWDJW010009622">
    <property type="protein sequence ID" value="KAK3058398.1"/>
    <property type="molecule type" value="Genomic_DNA"/>
</dbReference>
<accession>A0ACC3CYL5</accession>
<reference evidence="1" key="1">
    <citation type="submission" date="2024-09" db="EMBL/GenBank/DDBJ databases">
        <title>Black Yeasts Isolated from many extreme environments.</title>
        <authorList>
            <person name="Coleine C."/>
            <person name="Stajich J.E."/>
            <person name="Selbmann L."/>
        </authorList>
    </citation>
    <scope>NUCLEOTIDE SEQUENCE</scope>
    <source>
        <strain evidence="1">CCFEE 5737</strain>
    </source>
</reference>
<dbReference type="Proteomes" id="UP001186974">
    <property type="component" value="Unassembled WGS sequence"/>
</dbReference>
<keyword evidence="2" id="KW-1185">Reference proteome</keyword>
<comment type="caution">
    <text evidence="1">The sequence shown here is derived from an EMBL/GenBank/DDBJ whole genome shotgun (WGS) entry which is preliminary data.</text>
</comment>